<evidence type="ECO:0000313" key="2">
    <source>
        <dbReference type="EMBL" id="QXR06985.1"/>
    </source>
</evidence>
<dbReference type="PANTHER" id="PTHR43617">
    <property type="entry name" value="L-AMINO ACID N-ACETYLTRANSFERASE"/>
    <property type="match status" value="1"/>
</dbReference>
<dbReference type="PROSITE" id="PS51186">
    <property type="entry name" value="GNAT"/>
    <property type="match status" value="1"/>
</dbReference>
<dbReference type="Gene3D" id="3.40.630.30">
    <property type="match status" value="1"/>
</dbReference>
<dbReference type="PANTHER" id="PTHR43617:SF2">
    <property type="entry name" value="UPF0039 PROTEIN SLL0451"/>
    <property type="match status" value="1"/>
</dbReference>
<feature type="domain" description="N-acetyltransferase" evidence="1">
    <location>
        <begin position="3"/>
        <end position="150"/>
    </location>
</feature>
<dbReference type="GO" id="GO:0016747">
    <property type="term" value="F:acyltransferase activity, transferring groups other than amino-acyl groups"/>
    <property type="evidence" value="ECO:0007669"/>
    <property type="project" value="InterPro"/>
</dbReference>
<dbReference type="CDD" id="cd04301">
    <property type="entry name" value="NAT_SF"/>
    <property type="match status" value="1"/>
</dbReference>
<dbReference type="RefSeq" id="WP_129716412.1">
    <property type="nucleotide sequence ID" value="NZ_CP078045.1"/>
</dbReference>
<dbReference type="Pfam" id="PF00583">
    <property type="entry name" value="Acetyltransf_1"/>
    <property type="match status" value="1"/>
</dbReference>
<dbReference type="AlphaFoldDB" id="A0AAJ4TT32"/>
<dbReference type="EMBL" id="CP078045">
    <property type="protein sequence ID" value="QXR06985.1"/>
    <property type="molecule type" value="Genomic_DNA"/>
</dbReference>
<dbReference type="InterPro" id="IPR000182">
    <property type="entry name" value="GNAT_dom"/>
</dbReference>
<reference evidence="2" key="2">
    <citation type="journal article" date="2019" name="Nat. Commun.">
        <title>Spatiotemporal dynamics of multidrug resistant bacteria on intensive care unit surfaces.</title>
        <authorList>
            <person name="D'Souza A.W."/>
            <person name="Potter R.F."/>
            <person name="Wallace M."/>
            <person name="Shupe A."/>
            <person name="Patel S."/>
            <person name="Sun X."/>
            <person name="Gul D."/>
            <person name="Kwon J.H."/>
            <person name="Andleeb S."/>
            <person name="Burnham C.D."/>
            <person name="Dantas G."/>
        </authorList>
    </citation>
    <scope>NUCLEOTIDE SEQUENCE</scope>
    <source>
        <strain evidence="2">AL_065</strain>
    </source>
</reference>
<name>A0AAJ4TT32_ACILW</name>
<organism evidence="2 3">
    <name type="scientific">Acinetobacter lwoffii</name>
    <dbReference type="NCBI Taxonomy" id="28090"/>
    <lineage>
        <taxon>Bacteria</taxon>
        <taxon>Pseudomonadati</taxon>
        <taxon>Pseudomonadota</taxon>
        <taxon>Gammaproteobacteria</taxon>
        <taxon>Moraxellales</taxon>
        <taxon>Moraxellaceae</taxon>
        <taxon>Acinetobacter</taxon>
    </lineage>
</organism>
<proteinExistence type="predicted"/>
<reference evidence="2" key="1">
    <citation type="submission" date="2018-10" db="EMBL/GenBank/DDBJ databases">
        <authorList>
            <person name="D'Souza A.W."/>
            <person name="Potter R.F."/>
            <person name="Wallace M."/>
            <person name="Shupe A."/>
            <person name="Patel S."/>
            <person name="Sun S."/>
            <person name="Gul D."/>
            <person name="Kwon J.H."/>
            <person name="Andleeb S."/>
            <person name="Burnham C.-A.D."/>
            <person name="Dantas G."/>
        </authorList>
    </citation>
    <scope>NUCLEOTIDE SEQUENCE</scope>
    <source>
        <strain evidence="2">AL_065</strain>
    </source>
</reference>
<protein>
    <submittedName>
        <fullName evidence="2">N-acetyltransferase</fullName>
    </submittedName>
</protein>
<dbReference type="SUPFAM" id="SSF55729">
    <property type="entry name" value="Acyl-CoA N-acyltransferases (Nat)"/>
    <property type="match status" value="1"/>
</dbReference>
<accession>A0AAJ4TT32</accession>
<reference evidence="2" key="3">
    <citation type="submission" date="2021-06" db="EMBL/GenBank/DDBJ databases">
        <authorList>
            <person name="Diorio-Toth L."/>
        </authorList>
    </citation>
    <scope>NUCLEOTIDE SEQUENCE</scope>
    <source>
        <strain evidence="2">AL_065</strain>
    </source>
</reference>
<dbReference type="InterPro" id="IPR050276">
    <property type="entry name" value="MshD_Acetyltransferase"/>
</dbReference>
<dbReference type="InterPro" id="IPR016181">
    <property type="entry name" value="Acyl_CoA_acyltransferase"/>
</dbReference>
<dbReference type="Proteomes" id="UP000293391">
    <property type="component" value="Chromosome"/>
</dbReference>
<evidence type="ECO:0000259" key="1">
    <source>
        <dbReference type="PROSITE" id="PS51186"/>
    </source>
</evidence>
<sequence length="168" mass="18374">MNIMIRDEQIDDIQAIEELTTAAFKNIEYSSHAEHFIINALRKKHQLTLSLVALENNIVVGHIAVSPVSMSSGAAGWFGLGPISVLPDQKGLGIGSRLVYAALDRLKALDAKGCVLLGDPKYYARFGFQPIADLVLENVPAEYFQAISFDGAFPKAQVFYDEAFNATK</sequence>
<evidence type="ECO:0000313" key="3">
    <source>
        <dbReference type="Proteomes" id="UP000293391"/>
    </source>
</evidence>
<gene>
    <name evidence="2" type="ORF">EVX74_013050</name>
</gene>